<name>A0A9W4E6D4_9ACTN</name>
<organism evidence="2 3">
    <name type="scientific">Actinacidiphila bryophytorum</name>
    <dbReference type="NCBI Taxonomy" id="1436133"/>
    <lineage>
        <taxon>Bacteria</taxon>
        <taxon>Bacillati</taxon>
        <taxon>Actinomycetota</taxon>
        <taxon>Actinomycetes</taxon>
        <taxon>Kitasatosporales</taxon>
        <taxon>Streptomycetaceae</taxon>
        <taxon>Actinacidiphila</taxon>
    </lineage>
</organism>
<sequence>MPPGGASGPPRGWRCGGRTAVLGELTRRRGLSRSRVGPARTAPRYCSAHARLQRRPPAGPCAGRRRRRRDHGPLQGPRPEGRDETGPDAGHRGGQGGRGADPRPVGPCQAAGRGARRGVRQPGQRAPALDRRPHRRHQELRQGRARVGDPDRAGGTRRAGRRGRGGRGVRPGAGPPLVGGAGQRRLHRAQPVVRDPAARVAGEPAGGRVLRLLLAERLGGAGAPRRLPAPVAQLLAHPRIRRLLAVHDGGRGIGRHLRRARAEPVGHGGQRRHRPGGGRPLHLPRRRARSLRRQCRGLQRAAARGPPGLPRRFLTSDYSLCMHPCPPQGRV</sequence>
<protein>
    <submittedName>
        <fullName evidence="2">Butyryl-CoA dehydrogenase</fullName>
        <ecNumber evidence="2">1.3.8.1</ecNumber>
    </submittedName>
</protein>
<evidence type="ECO:0000313" key="3">
    <source>
        <dbReference type="Proteomes" id="UP001153328"/>
    </source>
</evidence>
<proteinExistence type="predicted"/>
<gene>
    <name evidence="2" type="ORF">SBRY_10751</name>
</gene>
<feature type="compositionally biased region" description="Basic and acidic residues" evidence="1">
    <location>
        <begin position="139"/>
        <end position="154"/>
    </location>
</feature>
<keyword evidence="2" id="KW-0560">Oxidoreductase</keyword>
<dbReference type="EMBL" id="CAJVAX010000001">
    <property type="protein sequence ID" value="CAG7604733.1"/>
    <property type="molecule type" value="Genomic_DNA"/>
</dbReference>
<feature type="region of interest" description="Disordered" evidence="1">
    <location>
        <begin position="1"/>
        <end position="197"/>
    </location>
</feature>
<comment type="caution">
    <text evidence="2">The sequence shown here is derived from an EMBL/GenBank/DDBJ whole genome shotgun (WGS) entry which is preliminary data.</text>
</comment>
<feature type="compositionally biased region" description="Basic residues" evidence="1">
    <location>
        <begin position="158"/>
        <end position="167"/>
    </location>
</feature>
<accession>A0A9W4E6D4</accession>
<dbReference type="Proteomes" id="UP001153328">
    <property type="component" value="Unassembled WGS sequence"/>
</dbReference>
<feature type="region of interest" description="Disordered" evidence="1">
    <location>
        <begin position="260"/>
        <end position="293"/>
    </location>
</feature>
<keyword evidence="3" id="KW-1185">Reference proteome</keyword>
<dbReference type="GO" id="GO:0016937">
    <property type="term" value="F:short-chain fatty acyl-CoA dehydrogenase activity"/>
    <property type="evidence" value="ECO:0007669"/>
    <property type="project" value="UniProtKB-EC"/>
</dbReference>
<feature type="compositionally biased region" description="Gly residues" evidence="1">
    <location>
        <begin position="168"/>
        <end position="182"/>
    </location>
</feature>
<evidence type="ECO:0000313" key="2">
    <source>
        <dbReference type="EMBL" id="CAG7604733.1"/>
    </source>
</evidence>
<feature type="compositionally biased region" description="Basic and acidic residues" evidence="1">
    <location>
        <begin position="79"/>
        <end position="91"/>
    </location>
</feature>
<feature type="compositionally biased region" description="Low complexity" evidence="1">
    <location>
        <begin position="102"/>
        <end position="113"/>
    </location>
</feature>
<evidence type="ECO:0000256" key="1">
    <source>
        <dbReference type="SAM" id="MobiDB-lite"/>
    </source>
</evidence>
<dbReference type="AlphaFoldDB" id="A0A9W4E6D4"/>
<reference evidence="2" key="1">
    <citation type="submission" date="2021-06" db="EMBL/GenBank/DDBJ databases">
        <authorList>
            <person name="Arsene-Ploetze F."/>
        </authorList>
    </citation>
    <scope>NUCLEOTIDE SEQUENCE</scope>
    <source>
        <strain evidence="2">SBRY1</strain>
    </source>
</reference>
<feature type="compositionally biased region" description="Basic residues" evidence="1">
    <location>
        <begin position="269"/>
        <end position="293"/>
    </location>
</feature>
<dbReference type="EC" id="1.3.8.1" evidence="2"/>